<dbReference type="CDD" id="cd00093">
    <property type="entry name" value="HTH_XRE"/>
    <property type="match status" value="1"/>
</dbReference>
<sequence length="116" mass="12962">MSKQFGFDLRLARRKSGFTQCDVAHLIESHQSNIVALEKGEHLPTLEQICALSLVFGRSFEGLFAEVIEDARERVRSNLPSLPDKCAETALATNRKANLQRLERRLLANNGTGHDS</sequence>
<comment type="caution">
    <text evidence="2">The sequence shown here is derived from an EMBL/GenBank/DDBJ whole genome shotgun (WGS) entry which is preliminary data.</text>
</comment>
<dbReference type="SMART" id="SM00530">
    <property type="entry name" value="HTH_XRE"/>
    <property type="match status" value="1"/>
</dbReference>
<accession>A0A6I4V2W6</accession>
<dbReference type="EMBL" id="WTYP01000002">
    <property type="protein sequence ID" value="MXP48223.1"/>
    <property type="molecule type" value="Genomic_DNA"/>
</dbReference>
<dbReference type="GO" id="GO:0003677">
    <property type="term" value="F:DNA binding"/>
    <property type="evidence" value="ECO:0007669"/>
    <property type="project" value="InterPro"/>
</dbReference>
<protein>
    <submittedName>
        <fullName evidence="2">Helix-turn-helix domain-containing protein</fullName>
    </submittedName>
</protein>
<dbReference type="PROSITE" id="PS50943">
    <property type="entry name" value="HTH_CROC1"/>
    <property type="match status" value="1"/>
</dbReference>
<reference evidence="2 3" key="1">
    <citation type="submission" date="2019-12" db="EMBL/GenBank/DDBJ databases">
        <title>Genomic-based taxomic classification of the family Erythrobacteraceae.</title>
        <authorList>
            <person name="Xu L."/>
        </authorList>
    </citation>
    <scope>NUCLEOTIDE SEQUENCE [LARGE SCALE GENOMIC DNA]</scope>
    <source>
        <strain evidence="2 3">SW-109</strain>
    </source>
</reference>
<dbReference type="OrthoDB" id="9803379at2"/>
<dbReference type="RefSeq" id="WP_160731428.1">
    <property type="nucleotide sequence ID" value="NZ_WTYP01000002.1"/>
</dbReference>
<organism evidence="2 3">
    <name type="scientific">Pontixanthobacter luteolus</name>
    <dbReference type="NCBI Taxonomy" id="295089"/>
    <lineage>
        <taxon>Bacteria</taxon>
        <taxon>Pseudomonadati</taxon>
        <taxon>Pseudomonadota</taxon>
        <taxon>Alphaproteobacteria</taxon>
        <taxon>Sphingomonadales</taxon>
        <taxon>Erythrobacteraceae</taxon>
        <taxon>Pontixanthobacter</taxon>
    </lineage>
</organism>
<proteinExistence type="predicted"/>
<dbReference type="SUPFAM" id="SSF47413">
    <property type="entry name" value="lambda repressor-like DNA-binding domains"/>
    <property type="match status" value="1"/>
</dbReference>
<name>A0A6I4V2W6_9SPHN</name>
<dbReference type="Gene3D" id="1.10.260.40">
    <property type="entry name" value="lambda repressor-like DNA-binding domains"/>
    <property type="match status" value="1"/>
</dbReference>
<gene>
    <name evidence="2" type="ORF">GRI43_12580</name>
</gene>
<feature type="domain" description="HTH cro/C1-type" evidence="1">
    <location>
        <begin position="9"/>
        <end position="63"/>
    </location>
</feature>
<evidence type="ECO:0000313" key="3">
    <source>
        <dbReference type="Proteomes" id="UP000471435"/>
    </source>
</evidence>
<dbReference type="Proteomes" id="UP000471435">
    <property type="component" value="Unassembled WGS sequence"/>
</dbReference>
<dbReference type="AlphaFoldDB" id="A0A6I4V2W6"/>
<dbReference type="InterPro" id="IPR001387">
    <property type="entry name" value="Cro/C1-type_HTH"/>
</dbReference>
<dbReference type="InterPro" id="IPR010982">
    <property type="entry name" value="Lambda_DNA-bd_dom_sf"/>
</dbReference>
<evidence type="ECO:0000313" key="2">
    <source>
        <dbReference type="EMBL" id="MXP48223.1"/>
    </source>
</evidence>
<dbReference type="Pfam" id="PF01381">
    <property type="entry name" value="HTH_3"/>
    <property type="match status" value="1"/>
</dbReference>
<keyword evidence="3" id="KW-1185">Reference proteome</keyword>
<evidence type="ECO:0000259" key="1">
    <source>
        <dbReference type="PROSITE" id="PS50943"/>
    </source>
</evidence>